<gene>
    <name evidence="1" type="ORF">EVAR_70836_1</name>
</gene>
<sequence length="101" mass="10629">MALRGSCLMAMVGIPSGPGAFSLECALLGSPPDPLRHNGASLFYQAMDTPELELLLSGGKGRSGLDLIICPRSKAVPLGQLRYFPTSIMGRTVTGAAIWRP</sequence>
<name>A0A4C2A7S2_EUMVA</name>
<organism evidence="1 2">
    <name type="scientific">Eumeta variegata</name>
    <name type="common">Bagworm moth</name>
    <name type="synonym">Eumeta japonica</name>
    <dbReference type="NCBI Taxonomy" id="151549"/>
    <lineage>
        <taxon>Eukaryota</taxon>
        <taxon>Metazoa</taxon>
        <taxon>Ecdysozoa</taxon>
        <taxon>Arthropoda</taxon>
        <taxon>Hexapoda</taxon>
        <taxon>Insecta</taxon>
        <taxon>Pterygota</taxon>
        <taxon>Neoptera</taxon>
        <taxon>Endopterygota</taxon>
        <taxon>Lepidoptera</taxon>
        <taxon>Glossata</taxon>
        <taxon>Ditrysia</taxon>
        <taxon>Tineoidea</taxon>
        <taxon>Psychidae</taxon>
        <taxon>Oiketicinae</taxon>
        <taxon>Eumeta</taxon>
    </lineage>
</organism>
<evidence type="ECO:0000313" key="1">
    <source>
        <dbReference type="EMBL" id="GBP95862.1"/>
    </source>
</evidence>
<dbReference type="EMBL" id="BGZK01002692">
    <property type="protein sequence ID" value="GBP95862.1"/>
    <property type="molecule type" value="Genomic_DNA"/>
</dbReference>
<proteinExistence type="predicted"/>
<evidence type="ECO:0000313" key="2">
    <source>
        <dbReference type="Proteomes" id="UP000299102"/>
    </source>
</evidence>
<protein>
    <submittedName>
        <fullName evidence="1">Uncharacterized protein</fullName>
    </submittedName>
</protein>
<dbReference type="AlphaFoldDB" id="A0A4C2A7S2"/>
<reference evidence="1 2" key="1">
    <citation type="journal article" date="2019" name="Commun. Biol.">
        <title>The bagworm genome reveals a unique fibroin gene that provides high tensile strength.</title>
        <authorList>
            <person name="Kono N."/>
            <person name="Nakamura H."/>
            <person name="Ohtoshi R."/>
            <person name="Tomita M."/>
            <person name="Numata K."/>
            <person name="Arakawa K."/>
        </authorList>
    </citation>
    <scope>NUCLEOTIDE SEQUENCE [LARGE SCALE GENOMIC DNA]</scope>
</reference>
<dbReference type="Proteomes" id="UP000299102">
    <property type="component" value="Unassembled WGS sequence"/>
</dbReference>
<comment type="caution">
    <text evidence="1">The sequence shown here is derived from an EMBL/GenBank/DDBJ whole genome shotgun (WGS) entry which is preliminary data.</text>
</comment>
<accession>A0A4C2A7S2</accession>
<keyword evidence="2" id="KW-1185">Reference proteome</keyword>